<dbReference type="PANTHER" id="PTHR47089:SF1">
    <property type="entry name" value="GUANOSINE ABC TRANSPORTER PERMEASE PROTEIN NUPP"/>
    <property type="match status" value="1"/>
</dbReference>
<protein>
    <recommendedName>
        <fullName evidence="9">Sugar ABC transporter permease</fullName>
    </recommendedName>
</protein>
<accession>A0A269TKB7</accession>
<feature type="transmembrane region" description="Helical" evidence="6">
    <location>
        <begin position="79"/>
        <end position="98"/>
    </location>
</feature>
<dbReference type="Pfam" id="PF02653">
    <property type="entry name" value="BPD_transp_2"/>
    <property type="match status" value="1"/>
</dbReference>
<feature type="transmembrane region" description="Helical" evidence="6">
    <location>
        <begin position="40"/>
        <end position="59"/>
    </location>
</feature>
<feature type="transmembrane region" description="Helical" evidence="6">
    <location>
        <begin position="223"/>
        <end position="250"/>
    </location>
</feature>
<dbReference type="GO" id="GO:0022857">
    <property type="term" value="F:transmembrane transporter activity"/>
    <property type="evidence" value="ECO:0007669"/>
    <property type="project" value="InterPro"/>
</dbReference>
<feature type="transmembrane region" description="Helical" evidence="6">
    <location>
        <begin position="135"/>
        <end position="155"/>
    </location>
</feature>
<evidence type="ECO:0000256" key="4">
    <source>
        <dbReference type="ARBA" id="ARBA00022989"/>
    </source>
</evidence>
<organism evidence="7 8">
    <name type="scientific">Mycoplasmopsis agassizii</name>
    <dbReference type="NCBI Taxonomy" id="33922"/>
    <lineage>
        <taxon>Bacteria</taxon>
        <taxon>Bacillati</taxon>
        <taxon>Mycoplasmatota</taxon>
        <taxon>Mycoplasmoidales</taxon>
        <taxon>Metamycoplasmataceae</taxon>
        <taxon>Mycoplasmopsis</taxon>
    </lineage>
</organism>
<feature type="transmembrane region" description="Helical" evidence="6">
    <location>
        <begin position="358"/>
        <end position="379"/>
    </location>
</feature>
<reference evidence="8" key="1">
    <citation type="submission" date="2017-08" db="EMBL/GenBank/DDBJ databases">
        <authorList>
            <person name="Alvarez-Ponce D."/>
            <person name="Weitzman C.L."/>
            <person name="Tillett R.L."/>
            <person name="Sandmeier F.C."/>
            <person name="Tracy C.R."/>
        </authorList>
    </citation>
    <scope>NUCLEOTIDE SEQUENCE [LARGE SCALE GENOMIC DNA]</scope>
    <source>
        <strain evidence="8">723</strain>
    </source>
</reference>
<keyword evidence="4 6" id="KW-1133">Transmembrane helix</keyword>
<gene>
    <name evidence="7" type="ORF">CJJ23_01475</name>
</gene>
<dbReference type="EMBL" id="NQNY01000003">
    <property type="protein sequence ID" value="PAK21600.1"/>
    <property type="molecule type" value="Genomic_DNA"/>
</dbReference>
<dbReference type="GO" id="GO:0005886">
    <property type="term" value="C:plasma membrane"/>
    <property type="evidence" value="ECO:0007669"/>
    <property type="project" value="UniProtKB-SubCell"/>
</dbReference>
<evidence type="ECO:0008006" key="9">
    <source>
        <dbReference type="Google" id="ProtNLM"/>
    </source>
</evidence>
<keyword evidence="2" id="KW-1003">Cell membrane</keyword>
<dbReference type="RefSeq" id="WP_095334612.1">
    <property type="nucleotide sequence ID" value="NZ_NQNY01000003.1"/>
</dbReference>
<dbReference type="Proteomes" id="UP000216943">
    <property type="component" value="Unassembled WGS sequence"/>
</dbReference>
<dbReference type="PANTHER" id="PTHR47089">
    <property type="entry name" value="ABC TRANSPORTER, PERMEASE PROTEIN"/>
    <property type="match status" value="1"/>
</dbReference>
<proteinExistence type="predicted"/>
<evidence type="ECO:0000313" key="8">
    <source>
        <dbReference type="Proteomes" id="UP000216943"/>
    </source>
</evidence>
<feature type="transmembrane region" description="Helical" evidence="6">
    <location>
        <begin position="271"/>
        <end position="294"/>
    </location>
</feature>
<sequence length="593" mass="66453">MNKVKNNKLVNSSQNFFNNLGQKIFSSNAKSGSRKFMNSIWAIAIGIIVMLIFVSIAGFNVNSVVENTWRNAFSIHTAQFQKLFAIYILGALAVGIGFKAGLFNIGVPGQMMIAGGLSLLIIFADGTNTGPEQFFAAFVVAILAGAATGAFAGILKAFFKVHEVVATIMLNWIIFFAFKQIFIGNNSFVHNYQTTTGGNNSKTIDQILGDQNPSYQFIASGQAIIWICLIGAILVALSLFVVMQYTTFGYRVKMIGLNRYVASYAGTNEKFLTIIIFALSGALSGIAGYLYFVIWRQSIDFNGNSPIETGFNVIAVSLIAYNSPLGIVFSSLFYSAIEIGFSNISLTSRNSVQFQYQYYYILIGILMLLISMSIVFGNIRPIHFIRRTYVIFKHSNYFKKSAKAMAKFKPETLNKVQTHEQIEQLVTALNKSDLGIYQKGRIYKSVIKRIFKDAYKKALAVKKQNFETIKAEKKSLKDLHLKVVSSKYSNEERSQFLNQLADQRIIINEKLSELGSFAPANLKAEYKAKVKQVSLLRKKYLRDYATLHWESLKETWLLAVKSSEEKPLSKKLADELKKHKQLMADNAIKKEVI</sequence>
<dbReference type="OrthoDB" id="45037at2"/>
<keyword evidence="5 6" id="KW-0472">Membrane</keyword>
<keyword evidence="3 6" id="KW-0812">Transmembrane</keyword>
<evidence type="ECO:0000256" key="5">
    <source>
        <dbReference type="ARBA" id="ARBA00023136"/>
    </source>
</evidence>
<evidence type="ECO:0000256" key="3">
    <source>
        <dbReference type="ARBA" id="ARBA00022692"/>
    </source>
</evidence>
<name>A0A269TKB7_9BACT</name>
<evidence type="ECO:0000256" key="2">
    <source>
        <dbReference type="ARBA" id="ARBA00022475"/>
    </source>
</evidence>
<dbReference type="InterPro" id="IPR001851">
    <property type="entry name" value="ABC_transp_permease"/>
</dbReference>
<evidence type="ECO:0000256" key="6">
    <source>
        <dbReference type="SAM" id="Phobius"/>
    </source>
</evidence>
<evidence type="ECO:0000313" key="7">
    <source>
        <dbReference type="EMBL" id="PAK21600.1"/>
    </source>
</evidence>
<dbReference type="CDD" id="cd06580">
    <property type="entry name" value="TM_PBP1_transp_TpRbsC_like"/>
    <property type="match status" value="1"/>
</dbReference>
<comment type="caution">
    <text evidence="7">The sequence shown here is derived from an EMBL/GenBank/DDBJ whole genome shotgun (WGS) entry which is preliminary data.</text>
</comment>
<feature type="transmembrane region" description="Helical" evidence="6">
    <location>
        <begin position="314"/>
        <end position="337"/>
    </location>
</feature>
<feature type="transmembrane region" description="Helical" evidence="6">
    <location>
        <begin position="164"/>
        <end position="183"/>
    </location>
</feature>
<dbReference type="AlphaFoldDB" id="A0A269TKB7"/>
<evidence type="ECO:0000256" key="1">
    <source>
        <dbReference type="ARBA" id="ARBA00004651"/>
    </source>
</evidence>
<comment type="subcellular location">
    <subcellularLocation>
        <location evidence="1">Cell membrane</location>
        <topology evidence="1">Multi-pass membrane protein</topology>
    </subcellularLocation>
</comment>